<proteinExistence type="predicted"/>
<evidence type="ECO:0000313" key="3">
    <source>
        <dbReference type="Proteomes" id="UP001237194"/>
    </source>
</evidence>
<protein>
    <submittedName>
        <fullName evidence="2">Uncharacterized protein</fullName>
    </submittedName>
</protein>
<reference evidence="2 3" key="1">
    <citation type="submission" date="2023-04" db="EMBL/GenBank/DDBJ databases">
        <title>A novel species of the genus Streptomyces: Streptomyces pakalii sp. nov. isolated from a Mexican soil jungle.</title>
        <authorList>
            <person name="Chavez-Hernandez M.A."/>
            <person name="Ortiz-Alvarez J."/>
            <person name="Villa-Tanaca L."/>
            <person name="Hernandez-Rodriguez C."/>
        </authorList>
    </citation>
    <scope>NUCLEOTIDE SEQUENCE [LARGE SCALE GENOMIC DNA]</scope>
    <source>
        <strain evidence="2 3">ENCB-J15</strain>
    </source>
</reference>
<organism evidence="2 3">
    <name type="scientific">Streptomyces pakalii</name>
    <dbReference type="NCBI Taxonomy" id="3036494"/>
    <lineage>
        <taxon>Bacteria</taxon>
        <taxon>Bacillati</taxon>
        <taxon>Actinomycetota</taxon>
        <taxon>Actinomycetes</taxon>
        <taxon>Kitasatosporales</taxon>
        <taxon>Streptomycetaceae</taxon>
        <taxon>Streptomyces</taxon>
    </lineage>
</organism>
<dbReference type="EMBL" id="JARWAF010000020">
    <property type="protein sequence ID" value="MDJ1645210.1"/>
    <property type="molecule type" value="Genomic_DNA"/>
</dbReference>
<dbReference type="RefSeq" id="WP_283901032.1">
    <property type="nucleotide sequence ID" value="NZ_JARWAF010000020.1"/>
</dbReference>
<evidence type="ECO:0000313" key="2">
    <source>
        <dbReference type="EMBL" id="MDJ1645210.1"/>
    </source>
</evidence>
<keyword evidence="3" id="KW-1185">Reference proteome</keyword>
<name>A0ABT7DH95_9ACTN</name>
<comment type="caution">
    <text evidence="2">The sequence shown here is derived from an EMBL/GenBank/DDBJ whole genome shotgun (WGS) entry which is preliminary data.</text>
</comment>
<gene>
    <name evidence="2" type="ORF">P5W92_33095</name>
</gene>
<dbReference type="Proteomes" id="UP001237194">
    <property type="component" value="Unassembled WGS sequence"/>
</dbReference>
<sequence length="115" mass="13164">MATYDFPQDLRDAQLALRQTRAAYEEYARTLPWSAEPLPGWEAERQLHSGFRSSKQDSPGYTEDQDAEVARFRAELLELSITVSTHQFWKQVDQGQVVDARMRLKHQHETSAGAG</sequence>
<feature type="region of interest" description="Disordered" evidence="1">
    <location>
        <begin position="46"/>
        <end position="66"/>
    </location>
</feature>
<evidence type="ECO:0000256" key="1">
    <source>
        <dbReference type="SAM" id="MobiDB-lite"/>
    </source>
</evidence>
<accession>A0ABT7DH95</accession>